<name>A0A8H6NW82_9PEZI</name>
<dbReference type="AlphaFoldDB" id="A0A8H6NW82"/>
<reference evidence="1" key="1">
    <citation type="journal article" date="2020" name="Phytopathology">
        <title>Genome Sequence Resources of Colletotrichum truncatum, C. plurivorum, C. musicola, and C. sojae: Four Species Pathogenic to Soybean (Glycine max).</title>
        <authorList>
            <person name="Rogerio F."/>
            <person name="Boufleur T.R."/>
            <person name="Ciampi-Guillardi M."/>
            <person name="Sukno S.A."/>
            <person name="Thon M.R."/>
            <person name="Massola Junior N.S."/>
            <person name="Baroncelli R."/>
        </authorList>
    </citation>
    <scope>NUCLEOTIDE SEQUENCE</scope>
    <source>
        <strain evidence="1">LFN0074</strain>
    </source>
</reference>
<evidence type="ECO:0000313" key="1">
    <source>
        <dbReference type="EMBL" id="KAF6843760.1"/>
    </source>
</evidence>
<accession>A0A8H6NW82</accession>
<protein>
    <submittedName>
        <fullName evidence="1">Uncharacterized protein</fullName>
    </submittedName>
</protein>
<keyword evidence="2" id="KW-1185">Reference proteome</keyword>
<dbReference type="EMBL" id="WIGM01000032">
    <property type="protein sequence ID" value="KAF6843760.1"/>
    <property type="molecule type" value="Genomic_DNA"/>
</dbReference>
<dbReference type="Proteomes" id="UP000639643">
    <property type="component" value="Unassembled WGS sequence"/>
</dbReference>
<organism evidence="1 2">
    <name type="scientific">Colletotrichum musicola</name>
    <dbReference type="NCBI Taxonomy" id="2175873"/>
    <lineage>
        <taxon>Eukaryota</taxon>
        <taxon>Fungi</taxon>
        <taxon>Dikarya</taxon>
        <taxon>Ascomycota</taxon>
        <taxon>Pezizomycotina</taxon>
        <taxon>Sordariomycetes</taxon>
        <taxon>Hypocreomycetidae</taxon>
        <taxon>Glomerellales</taxon>
        <taxon>Glomerellaceae</taxon>
        <taxon>Colletotrichum</taxon>
        <taxon>Colletotrichum orchidearum species complex</taxon>
    </lineage>
</organism>
<comment type="caution">
    <text evidence="1">The sequence shown here is derived from an EMBL/GenBank/DDBJ whole genome shotgun (WGS) entry which is preliminary data.</text>
</comment>
<evidence type="ECO:0000313" key="2">
    <source>
        <dbReference type="Proteomes" id="UP000639643"/>
    </source>
</evidence>
<proteinExistence type="predicted"/>
<gene>
    <name evidence="1" type="ORF">CMUS01_01770</name>
</gene>
<sequence>MHLPSTTASTPADFSDTPPAFACLPIPATAPRAFLSSRTTKIACLLTATAAWPSLREELATDPDAFNMTLQWSQHPSSIMPLVPHKLKHHGRRLRQVILATKMQPRPPKLQMRKCPSLPTSIRPPYRIESTGSWH</sequence>